<reference evidence="3 4" key="1">
    <citation type="journal article" date="2019" name="Appl. Microbiol. Biotechnol.">
        <title>Uncovering carbohydrate metabolism through a genotype-phenotype association study of 56 lactic acid bacteria genomes.</title>
        <authorList>
            <person name="Buron-Moles G."/>
            <person name="Chailyan A."/>
            <person name="Dolejs I."/>
            <person name="Forster J."/>
            <person name="Miks M.H."/>
        </authorList>
    </citation>
    <scope>NUCLEOTIDE SEQUENCE [LARGE SCALE GENOMIC DNA]</scope>
    <source>
        <strain evidence="3 4">ATCC 49373</strain>
    </source>
</reference>
<keyword evidence="2" id="KW-0812">Transmembrane</keyword>
<feature type="transmembrane region" description="Helical" evidence="2">
    <location>
        <begin position="47"/>
        <end position="66"/>
    </location>
</feature>
<keyword evidence="4" id="KW-1185">Reference proteome</keyword>
<feature type="compositionally biased region" description="Polar residues" evidence="1">
    <location>
        <begin position="96"/>
        <end position="115"/>
    </location>
</feature>
<comment type="caution">
    <text evidence="3">The sequence shown here is derived from an EMBL/GenBank/DDBJ whole genome shotgun (WGS) entry which is preliminary data.</text>
</comment>
<dbReference type="STRING" id="1122149.FD44_GL001088"/>
<dbReference type="EMBL" id="PUFO01000094">
    <property type="protein sequence ID" value="TDG72943.1"/>
    <property type="molecule type" value="Genomic_DNA"/>
</dbReference>
<proteinExistence type="predicted"/>
<feature type="region of interest" description="Disordered" evidence="1">
    <location>
        <begin position="79"/>
        <end position="115"/>
    </location>
</feature>
<evidence type="ECO:0000256" key="1">
    <source>
        <dbReference type="SAM" id="MobiDB-lite"/>
    </source>
</evidence>
<protein>
    <submittedName>
        <fullName evidence="3">Uncharacterized protein</fullName>
    </submittedName>
</protein>
<evidence type="ECO:0000313" key="4">
    <source>
        <dbReference type="Proteomes" id="UP000294854"/>
    </source>
</evidence>
<dbReference type="RefSeq" id="WP_010619429.1">
    <property type="nucleotide sequence ID" value="NZ_CP042371.1"/>
</dbReference>
<feature type="compositionally biased region" description="Basic and acidic residues" evidence="1">
    <location>
        <begin position="79"/>
        <end position="94"/>
    </location>
</feature>
<gene>
    <name evidence="3" type="ORF">C5L31_000268</name>
</gene>
<dbReference type="OrthoDB" id="2325917at2"/>
<organism evidence="3 4">
    <name type="scientific">Secundilactobacillus malefermentans</name>
    <dbReference type="NCBI Taxonomy" id="176292"/>
    <lineage>
        <taxon>Bacteria</taxon>
        <taxon>Bacillati</taxon>
        <taxon>Bacillota</taxon>
        <taxon>Bacilli</taxon>
        <taxon>Lactobacillales</taxon>
        <taxon>Lactobacillaceae</taxon>
        <taxon>Secundilactobacillus</taxon>
    </lineage>
</organism>
<name>A0A4R5NFT5_9LACO</name>
<dbReference type="Proteomes" id="UP000294854">
    <property type="component" value="Unassembled WGS sequence"/>
</dbReference>
<accession>A0A4R5NFT5</accession>
<feature type="transmembrane region" description="Helical" evidence="2">
    <location>
        <begin position="12"/>
        <end position="32"/>
    </location>
</feature>
<keyword evidence="2" id="KW-1133">Transmembrane helix</keyword>
<dbReference type="AlphaFoldDB" id="A0A4R5NFT5"/>
<evidence type="ECO:0000313" key="3">
    <source>
        <dbReference type="EMBL" id="TDG72943.1"/>
    </source>
</evidence>
<sequence>MKRKNKQVPKWVASTLEIVLMIAILFAAYYLASPILTHKPVDPQTWLYFPVQMFVALIAVGAYSYWKEKSTAKRKAAEAKAKKDAEIRKQREVAESSAQHEANIKRNQNVKQNRN</sequence>
<evidence type="ECO:0000256" key="2">
    <source>
        <dbReference type="SAM" id="Phobius"/>
    </source>
</evidence>
<keyword evidence="2" id="KW-0472">Membrane</keyword>